<dbReference type="OrthoDB" id="10649236at2759"/>
<accession>A0A504YQD5</accession>
<organism evidence="2 3">
    <name type="scientific">Fasciola gigantica</name>
    <name type="common">Giant liver fluke</name>
    <dbReference type="NCBI Taxonomy" id="46835"/>
    <lineage>
        <taxon>Eukaryota</taxon>
        <taxon>Metazoa</taxon>
        <taxon>Spiralia</taxon>
        <taxon>Lophotrochozoa</taxon>
        <taxon>Platyhelminthes</taxon>
        <taxon>Trematoda</taxon>
        <taxon>Digenea</taxon>
        <taxon>Plagiorchiida</taxon>
        <taxon>Echinostomata</taxon>
        <taxon>Echinostomatoidea</taxon>
        <taxon>Fasciolidae</taxon>
        <taxon>Fasciola</taxon>
    </lineage>
</organism>
<dbReference type="Proteomes" id="UP000316759">
    <property type="component" value="Unassembled WGS sequence"/>
</dbReference>
<keyword evidence="1" id="KW-0175">Coiled coil</keyword>
<proteinExistence type="predicted"/>
<dbReference type="Gene3D" id="1.10.287.1490">
    <property type="match status" value="1"/>
</dbReference>
<evidence type="ECO:0000313" key="3">
    <source>
        <dbReference type="Proteomes" id="UP000316759"/>
    </source>
</evidence>
<gene>
    <name evidence="2" type="ORF">FGIG_09036</name>
</gene>
<protein>
    <submittedName>
        <fullName evidence="2">Uncharacterized protein</fullName>
    </submittedName>
</protein>
<reference evidence="2 3" key="1">
    <citation type="submission" date="2019-04" db="EMBL/GenBank/DDBJ databases">
        <title>Annotation for the trematode Fasciola gigantica.</title>
        <authorList>
            <person name="Choi Y.-J."/>
        </authorList>
    </citation>
    <scope>NUCLEOTIDE SEQUENCE [LARGE SCALE GENOMIC DNA]</scope>
    <source>
        <strain evidence="2">Uganda_cow_1</strain>
    </source>
</reference>
<feature type="coiled-coil region" evidence="1">
    <location>
        <begin position="5"/>
        <end position="110"/>
    </location>
</feature>
<dbReference type="AlphaFoldDB" id="A0A504YQD5"/>
<evidence type="ECO:0000313" key="2">
    <source>
        <dbReference type="EMBL" id="TPP60147.1"/>
    </source>
</evidence>
<keyword evidence="3" id="KW-1185">Reference proteome</keyword>
<sequence>MRTDRVEAQRKKRQLTRQMDVFRDAHVKFLRNVQRNIAQLKNMGSKTESEIKRLNEEIESSQRCTNETVVHMEELKEEIEKESQKLLDRIGNARKQLAEVEDEVKQTEDHINEEKPGYETVKQVLVKRTEFYGKLREQQTRRAHFGIENLGTTSDTKNSNKFYSQC</sequence>
<name>A0A504YQD5_FASGI</name>
<dbReference type="EMBL" id="SUNJ01009776">
    <property type="protein sequence ID" value="TPP60147.1"/>
    <property type="molecule type" value="Genomic_DNA"/>
</dbReference>
<evidence type="ECO:0000256" key="1">
    <source>
        <dbReference type="SAM" id="Coils"/>
    </source>
</evidence>
<comment type="caution">
    <text evidence="2">The sequence shown here is derived from an EMBL/GenBank/DDBJ whole genome shotgun (WGS) entry which is preliminary data.</text>
</comment>